<dbReference type="PANTHER" id="PTHR35147:SF1">
    <property type="entry name" value="CHEMORECEPTOR GLUTAMINE DEAMIDASE CHED-RELATED"/>
    <property type="match status" value="1"/>
</dbReference>
<protein>
    <recommendedName>
        <fullName evidence="3">Probable chemoreceptor glutamine deamidase CheD</fullName>
        <ecNumber evidence="3">3.5.1.44</ecNumber>
    </recommendedName>
</protein>
<keyword evidence="2 3" id="KW-0378">Hydrolase</keyword>
<accession>A0A1X7JN88</accession>
<proteinExistence type="inferred from homology"/>
<dbReference type="Pfam" id="PF03975">
    <property type="entry name" value="CheD"/>
    <property type="match status" value="1"/>
</dbReference>
<dbReference type="GO" id="GO:0050568">
    <property type="term" value="F:protein-glutamine glutaminase activity"/>
    <property type="evidence" value="ECO:0007669"/>
    <property type="project" value="UniProtKB-UniRule"/>
</dbReference>
<dbReference type="Gene3D" id="3.30.1330.200">
    <property type="match status" value="1"/>
</dbReference>
<dbReference type="OrthoDB" id="9807202at2"/>
<comment type="catalytic activity">
    <reaction evidence="3">
        <text>L-glutaminyl-[protein] + H2O = L-glutamyl-[protein] + NH4(+)</text>
        <dbReference type="Rhea" id="RHEA:16441"/>
        <dbReference type="Rhea" id="RHEA-COMP:10207"/>
        <dbReference type="Rhea" id="RHEA-COMP:10208"/>
        <dbReference type="ChEBI" id="CHEBI:15377"/>
        <dbReference type="ChEBI" id="CHEBI:28938"/>
        <dbReference type="ChEBI" id="CHEBI:29973"/>
        <dbReference type="ChEBI" id="CHEBI:30011"/>
        <dbReference type="EC" id="3.5.1.44"/>
    </reaction>
</comment>
<gene>
    <name evidence="3" type="primary">cheD</name>
    <name evidence="4" type="ORF">SAMN06275492_11424</name>
</gene>
<dbReference type="AlphaFoldDB" id="A0A1X7JN88"/>
<evidence type="ECO:0000256" key="1">
    <source>
        <dbReference type="ARBA" id="ARBA00022500"/>
    </source>
</evidence>
<dbReference type="STRING" id="561720.SAMN06275492_11424"/>
<dbReference type="Proteomes" id="UP000193355">
    <property type="component" value="Unassembled WGS sequence"/>
</dbReference>
<organism evidence="4 5">
    <name type="scientific">Dethiosulfovibrio salsuginis</name>
    <dbReference type="NCBI Taxonomy" id="561720"/>
    <lineage>
        <taxon>Bacteria</taxon>
        <taxon>Thermotogati</taxon>
        <taxon>Synergistota</taxon>
        <taxon>Synergistia</taxon>
        <taxon>Synergistales</taxon>
        <taxon>Dethiosulfovibrionaceae</taxon>
        <taxon>Dethiosulfovibrio</taxon>
    </lineage>
</organism>
<dbReference type="InterPro" id="IPR011324">
    <property type="entry name" value="Cytotoxic_necrot_fac-like_cat"/>
</dbReference>
<dbReference type="CDD" id="cd16352">
    <property type="entry name" value="CheD"/>
    <property type="match status" value="1"/>
</dbReference>
<evidence type="ECO:0000313" key="4">
    <source>
        <dbReference type="EMBL" id="SMG29680.1"/>
    </source>
</evidence>
<sequence length="162" mass="17108">MEKAQHVGMADIVFVKHPGKMVSLGLGSCIGLVIYDESVKVAAMAHIMLPESRGGKEDVKPGKFADTAVPTLIDMVIKAGAKKERLKAKMAGGSQMFNVPGSKSGFLAVGARNAEETEKHLKQNGVKLVASDTGGNRGRSVEFSTDDWILVVKTLGTGKQGI</sequence>
<name>A0A1X7JN88_9BACT</name>
<evidence type="ECO:0000256" key="3">
    <source>
        <dbReference type="HAMAP-Rule" id="MF_01440"/>
    </source>
</evidence>
<dbReference type="SUPFAM" id="SSF64438">
    <property type="entry name" value="CNF1/YfiH-like putative cysteine hydrolases"/>
    <property type="match status" value="1"/>
</dbReference>
<evidence type="ECO:0000256" key="2">
    <source>
        <dbReference type="ARBA" id="ARBA00022801"/>
    </source>
</evidence>
<dbReference type="InterPro" id="IPR005659">
    <property type="entry name" value="Chemorcpt_Glu_NH3ase_CheD"/>
</dbReference>
<keyword evidence="5" id="KW-1185">Reference proteome</keyword>
<evidence type="ECO:0000313" key="5">
    <source>
        <dbReference type="Proteomes" id="UP000193355"/>
    </source>
</evidence>
<dbReference type="PANTHER" id="PTHR35147">
    <property type="entry name" value="CHEMORECEPTOR GLUTAMINE DEAMIDASE CHED-RELATED"/>
    <property type="match status" value="1"/>
</dbReference>
<comment type="similarity">
    <text evidence="3">Belongs to the CheD family.</text>
</comment>
<dbReference type="HAMAP" id="MF_01440">
    <property type="entry name" value="CheD"/>
    <property type="match status" value="1"/>
</dbReference>
<dbReference type="EMBL" id="FXBB01000014">
    <property type="protein sequence ID" value="SMG29680.1"/>
    <property type="molecule type" value="Genomic_DNA"/>
</dbReference>
<dbReference type="InterPro" id="IPR038592">
    <property type="entry name" value="CheD-like_sf"/>
</dbReference>
<comment type="function">
    <text evidence="3">Probably deamidates glutamine residues to glutamate on methyl-accepting chemotaxis receptors (MCPs), playing an important role in chemotaxis.</text>
</comment>
<keyword evidence="1 3" id="KW-0145">Chemotaxis</keyword>
<dbReference type="EC" id="3.5.1.44" evidence="3"/>
<dbReference type="RefSeq" id="WP_085544573.1">
    <property type="nucleotide sequence ID" value="NZ_FXBB01000014.1"/>
</dbReference>
<dbReference type="GO" id="GO:0006935">
    <property type="term" value="P:chemotaxis"/>
    <property type="evidence" value="ECO:0007669"/>
    <property type="project" value="UniProtKB-UniRule"/>
</dbReference>
<reference evidence="5" key="1">
    <citation type="submission" date="2017-04" db="EMBL/GenBank/DDBJ databases">
        <authorList>
            <person name="Varghese N."/>
            <person name="Submissions S."/>
        </authorList>
    </citation>
    <scope>NUCLEOTIDE SEQUENCE [LARGE SCALE GENOMIC DNA]</scope>
    <source>
        <strain evidence="5">USBA 82</strain>
    </source>
</reference>